<evidence type="ECO:0000256" key="11">
    <source>
        <dbReference type="SAM" id="Phobius"/>
    </source>
</evidence>
<protein>
    <recommendedName>
        <fullName evidence="3">non-specific protein-tyrosine kinase</fullName>
        <ecNumber evidence="3">2.7.10.2</ecNumber>
    </recommendedName>
</protein>
<name>A0A1I3GSP0_9PLAN</name>
<evidence type="ECO:0000256" key="1">
    <source>
        <dbReference type="ARBA" id="ARBA00007316"/>
    </source>
</evidence>
<dbReference type="PANTHER" id="PTHR32309">
    <property type="entry name" value="TYROSINE-PROTEIN KINASE"/>
    <property type="match status" value="1"/>
</dbReference>
<dbReference type="PANTHER" id="PTHR32309:SF13">
    <property type="entry name" value="FERRIC ENTEROBACTIN TRANSPORT PROTEIN FEPE"/>
    <property type="match status" value="1"/>
</dbReference>
<keyword evidence="11" id="KW-0812">Transmembrane</keyword>
<sequence length="788" mass="87319">MTAPQKQPNAAAEFDFAPFGFHKATAGRSIDIVSFVLSLWKPMAIGLFLGLLVGVGLYLMMGPVYSATTSVLVSKKASVPANNGEANRYGERGDHVQLIQTDLIVERAFKDHGLNEIPALANAYDPLREVTEGLSVSRSAGQESSFDNVLSITYLHPDKRIARAVVQAMVEAYRDYLEDTRDENAQQLYKSLLERQQQLENDVKSLEAEYQKFRHDAPVFLKASPIVSINGMPAPAQNQYETELASIETAQNENLRKRSSIQARLATLDRKLKDNASREELEFWVMHSLSTGTAGAGGGNGGGGASIAGPPEKGALDSQLLTARLLEQRLLHSLGDDHTQVRNVRRQINTILDFYTRQGLTPPDLKQTGKGPISSRSAALGLDLVSVYRDTLQGQLKELELDNQNLALLHTDAQKKAKQAEMFEVEDQRRKDEIAQKKQQLERMFDQIAEYDITRGQEGYRLQQISQVRIERSMKRVIKLVGTCGVMGIAIIFCLAYFREWYDTSLKTLDDVTTFTHEPLMGSVPTFSSSTDLDRIAQQRGLSPALCYYHRPGSREAEAYRSVRTTLFVSMREDHKVVQVSSAAPGEGKSTTAANLAIAIAQSGKKVLLVDCDLRRPTQHTLFQVPQEVGLTDVLLREIDWQNAVRPTQIENLSLMTAGLCPENPAELLSTGTLQVMLRRAREEYDVVLLDSPPILAVSDPCIISPHADGLLLVVRMKKTKRATVQRVHETLQSHGVQVYGVIANDFQPTTSGESGYDYDSYGTYYRENQTPAASKAKSAYVPQTAGK</sequence>
<evidence type="ECO:0000259" key="12">
    <source>
        <dbReference type="Pfam" id="PF13614"/>
    </source>
</evidence>
<dbReference type="InterPro" id="IPR050445">
    <property type="entry name" value="Bact_polysacc_biosynth/exp"/>
</dbReference>
<comment type="similarity">
    <text evidence="2">Belongs to the etk/wzc family.</text>
</comment>
<keyword evidence="8" id="KW-0829">Tyrosine-protein kinase</keyword>
<keyword evidence="6" id="KW-0418">Kinase</keyword>
<evidence type="ECO:0000256" key="8">
    <source>
        <dbReference type="ARBA" id="ARBA00023137"/>
    </source>
</evidence>
<dbReference type="Proteomes" id="UP000199518">
    <property type="component" value="Unassembled WGS sequence"/>
</dbReference>
<dbReference type="NCBIfam" id="TIGR01007">
    <property type="entry name" value="eps_fam"/>
    <property type="match status" value="1"/>
</dbReference>
<dbReference type="OrthoDB" id="9794577at2"/>
<keyword evidence="11" id="KW-1133">Transmembrane helix</keyword>
<evidence type="ECO:0000256" key="3">
    <source>
        <dbReference type="ARBA" id="ARBA00011903"/>
    </source>
</evidence>
<dbReference type="RefSeq" id="WP_092049932.1">
    <property type="nucleotide sequence ID" value="NZ_FOQD01000007.1"/>
</dbReference>
<evidence type="ECO:0000256" key="2">
    <source>
        <dbReference type="ARBA" id="ARBA00008883"/>
    </source>
</evidence>
<evidence type="ECO:0000256" key="9">
    <source>
        <dbReference type="ARBA" id="ARBA00051245"/>
    </source>
</evidence>
<keyword evidence="14" id="KW-1185">Reference proteome</keyword>
<evidence type="ECO:0000313" key="13">
    <source>
        <dbReference type="EMBL" id="SFI26406.1"/>
    </source>
</evidence>
<dbReference type="GO" id="GO:0004715">
    <property type="term" value="F:non-membrane spanning protein tyrosine kinase activity"/>
    <property type="evidence" value="ECO:0007669"/>
    <property type="project" value="UniProtKB-EC"/>
</dbReference>
<dbReference type="EMBL" id="FOQD01000007">
    <property type="protein sequence ID" value="SFI26406.1"/>
    <property type="molecule type" value="Genomic_DNA"/>
</dbReference>
<keyword evidence="5" id="KW-0547">Nucleotide-binding</keyword>
<feature type="domain" description="AAA" evidence="12">
    <location>
        <begin position="576"/>
        <end position="731"/>
    </location>
</feature>
<dbReference type="AlphaFoldDB" id="A0A1I3GSP0"/>
<accession>A0A1I3GSP0</accession>
<evidence type="ECO:0000256" key="5">
    <source>
        <dbReference type="ARBA" id="ARBA00022741"/>
    </source>
</evidence>
<organism evidence="13 14">
    <name type="scientific">Planctomicrobium piriforme</name>
    <dbReference type="NCBI Taxonomy" id="1576369"/>
    <lineage>
        <taxon>Bacteria</taxon>
        <taxon>Pseudomonadati</taxon>
        <taxon>Planctomycetota</taxon>
        <taxon>Planctomycetia</taxon>
        <taxon>Planctomycetales</taxon>
        <taxon>Planctomycetaceae</taxon>
        <taxon>Planctomicrobium</taxon>
    </lineage>
</organism>
<dbReference type="InterPro" id="IPR005702">
    <property type="entry name" value="Wzc-like_C"/>
</dbReference>
<keyword evidence="7" id="KW-0067">ATP-binding</keyword>
<dbReference type="SUPFAM" id="SSF52540">
    <property type="entry name" value="P-loop containing nucleoside triphosphate hydrolases"/>
    <property type="match status" value="1"/>
</dbReference>
<dbReference type="InterPro" id="IPR025669">
    <property type="entry name" value="AAA_dom"/>
</dbReference>
<dbReference type="Gene3D" id="3.40.50.300">
    <property type="entry name" value="P-loop containing nucleotide triphosphate hydrolases"/>
    <property type="match status" value="1"/>
</dbReference>
<gene>
    <name evidence="13" type="ORF">SAMN05421753_107112</name>
</gene>
<comment type="catalytic activity">
    <reaction evidence="9">
        <text>L-tyrosyl-[protein] + ATP = O-phospho-L-tyrosyl-[protein] + ADP + H(+)</text>
        <dbReference type="Rhea" id="RHEA:10596"/>
        <dbReference type="Rhea" id="RHEA-COMP:10136"/>
        <dbReference type="Rhea" id="RHEA-COMP:20101"/>
        <dbReference type="ChEBI" id="CHEBI:15378"/>
        <dbReference type="ChEBI" id="CHEBI:30616"/>
        <dbReference type="ChEBI" id="CHEBI:46858"/>
        <dbReference type="ChEBI" id="CHEBI:61978"/>
        <dbReference type="ChEBI" id="CHEBI:456216"/>
        <dbReference type="EC" id="2.7.10.2"/>
    </reaction>
</comment>
<feature type="coiled-coil region" evidence="10">
    <location>
        <begin position="182"/>
        <end position="216"/>
    </location>
</feature>
<proteinExistence type="inferred from homology"/>
<reference evidence="14" key="1">
    <citation type="submission" date="2016-10" db="EMBL/GenBank/DDBJ databases">
        <authorList>
            <person name="Varghese N."/>
            <person name="Submissions S."/>
        </authorList>
    </citation>
    <scope>NUCLEOTIDE SEQUENCE [LARGE SCALE GENOMIC DNA]</scope>
    <source>
        <strain evidence="14">DSM 26348</strain>
    </source>
</reference>
<evidence type="ECO:0000313" key="14">
    <source>
        <dbReference type="Proteomes" id="UP000199518"/>
    </source>
</evidence>
<dbReference type="GO" id="GO:0005886">
    <property type="term" value="C:plasma membrane"/>
    <property type="evidence" value="ECO:0007669"/>
    <property type="project" value="TreeGrafter"/>
</dbReference>
<comment type="similarity">
    <text evidence="1">Belongs to the CpsD/CapB family.</text>
</comment>
<dbReference type="GO" id="GO:0042802">
    <property type="term" value="F:identical protein binding"/>
    <property type="evidence" value="ECO:0007669"/>
    <property type="project" value="UniProtKB-ARBA"/>
</dbReference>
<dbReference type="GO" id="GO:0005524">
    <property type="term" value="F:ATP binding"/>
    <property type="evidence" value="ECO:0007669"/>
    <property type="project" value="UniProtKB-KW"/>
</dbReference>
<keyword evidence="11" id="KW-0472">Membrane</keyword>
<feature type="transmembrane region" description="Helical" evidence="11">
    <location>
        <begin position="477"/>
        <end position="498"/>
    </location>
</feature>
<dbReference type="STRING" id="1576369.SAMN05421753_107112"/>
<dbReference type="FunFam" id="3.40.50.300:FF:000527">
    <property type="entry name" value="Tyrosine-protein kinase etk"/>
    <property type="match status" value="1"/>
</dbReference>
<keyword evidence="4" id="KW-0808">Transferase</keyword>
<dbReference type="CDD" id="cd05387">
    <property type="entry name" value="BY-kinase"/>
    <property type="match status" value="1"/>
</dbReference>
<evidence type="ECO:0000256" key="10">
    <source>
        <dbReference type="SAM" id="Coils"/>
    </source>
</evidence>
<feature type="coiled-coil region" evidence="10">
    <location>
        <begin position="389"/>
        <end position="416"/>
    </location>
</feature>
<dbReference type="EC" id="2.7.10.2" evidence="3"/>
<evidence type="ECO:0000256" key="7">
    <source>
        <dbReference type="ARBA" id="ARBA00022840"/>
    </source>
</evidence>
<evidence type="ECO:0000256" key="6">
    <source>
        <dbReference type="ARBA" id="ARBA00022777"/>
    </source>
</evidence>
<dbReference type="Pfam" id="PF13614">
    <property type="entry name" value="AAA_31"/>
    <property type="match status" value="1"/>
</dbReference>
<evidence type="ECO:0000256" key="4">
    <source>
        <dbReference type="ARBA" id="ARBA00022679"/>
    </source>
</evidence>
<keyword evidence="10" id="KW-0175">Coiled coil</keyword>
<feature type="transmembrane region" description="Helical" evidence="11">
    <location>
        <begin position="43"/>
        <end position="66"/>
    </location>
</feature>
<dbReference type="InterPro" id="IPR027417">
    <property type="entry name" value="P-loop_NTPase"/>
</dbReference>